<dbReference type="InterPro" id="IPR043502">
    <property type="entry name" value="DNA/RNA_pol_sf"/>
</dbReference>
<feature type="chain" id="PRO_5032481840" description="Reverse transcriptase domain-containing protein" evidence="1">
    <location>
        <begin position="18"/>
        <end position="882"/>
    </location>
</feature>
<feature type="domain" description="Reverse transcriptase" evidence="2">
    <location>
        <begin position="499"/>
        <end position="854"/>
    </location>
</feature>
<feature type="signal peptide" evidence="1">
    <location>
        <begin position="1"/>
        <end position="17"/>
    </location>
</feature>
<proteinExistence type="predicted"/>
<protein>
    <recommendedName>
        <fullName evidence="2">Reverse transcriptase domain-containing protein</fullName>
    </recommendedName>
</protein>
<dbReference type="EMBL" id="CAJOBS010001672">
    <property type="protein sequence ID" value="CAF4751624.1"/>
    <property type="molecule type" value="Genomic_DNA"/>
</dbReference>
<dbReference type="PANTHER" id="PTHR47027:SF20">
    <property type="entry name" value="REVERSE TRANSCRIPTASE-LIKE PROTEIN WITH RNA-DIRECTED DNA POLYMERASE DOMAIN"/>
    <property type="match status" value="1"/>
</dbReference>
<name>A0A821LIJ7_9BILA</name>
<comment type="caution">
    <text evidence="3">The sequence shown here is derived from an EMBL/GenBank/DDBJ whole genome shotgun (WGS) entry which is preliminary data.</text>
</comment>
<dbReference type="Pfam" id="PF00078">
    <property type="entry name" value="RVT_1"/>
    <property type="match status" value="1"/>
</dbReference>
<evidence type="ECO:0000313" key="4">
    <source>
        <dbReference type="Proteomes" id="UP000663838"/>
    </source>
</evidence>
<dbReference type="AlphaFoldDB" id="A0A821LIJ7"/>
<dbReference type="PROSITE" id="PS50878">
    <property type="entry name" value="RT_POL"/>
    <property type="match status" value="1"/>
</dbReference>
<evidence type="ECO:0000256" key="1">
    <source>
        <dbReference type="SAM" id="SignalP"/>
    </source>
</evidence>
<dbReference type="Gene3D" id="3.60.10.10">
    <property type="entry name" value="Endonuclease/exonuclease/phosphatase"/>
    <property type="match status" value="1"/>
</dbReference>
<gene>
    <name evidence="3" type="ORF">TOA249_LOCUS20412</name>
</gene>
<keyword evidence="1" id="KW-0732">Signal</keyword>
<dbReference type="InterPro" id="IPR036691">
    <property type="entry name" value="Endo/exonu/phosph_ase_sf"/>
</dbReference>
<organism evidence="3 4">
    <name type="scientific">Rotaria socialis</name>
    <dbReference type="NCBI Taxonomy" id="392032"/>
    <lineage>
        <taxon>Eukaryota</taxon>
        <taxon>Metazoa</taxon>
        <taxon>Spiralia</taxon>
        <taxon>Gnathifera</taxon>
        <taxon>Rotifera</taxon>
        <taxon>Eurotatoria</taxon>
        <taxon>Bdelloidea</taxon>
        <taxon>Philodinida</taxon>
        <taxon>Philodinidae</taxon>
        <taxon>Rotaria</taxon>
    </lineage>
</organism>
<accession>A0A821LIJ7</accession>
<dbReference type="SUPFAM" id="SSF56219">
    <property type="entry name" value="DNase I-like"/>
    <property type="match status" value="1"/>
</dbReference>
<evidence type="ECO:0000313" key="3">
    <source>
        <dbReference type="EMBL" id="CAF4751624.1"/>
    </source>
</evidence>
<sequence>MYIFLLGYLLTVVRIPAVHINLSFLMHEKLYHEASVYMTFGKNKGAINKFSKILENAKDIEQSSFITVLIQRATCYYREKMCKVPIDEALEDLREVAIKNGYNCSKRIAYLKIVDLDILVNSNADGSQNRGRSQSAKKRIQVAALSKTCMCDAGVKVVNDYTMIYSGAPHEMKTRKAHGVAICLDQTAAKVWKDSGSKRKPISERIVKIRLQCTPIHITVIAVYSPINPTTKEMANESDKFYSDLQDTINNASTKDMIIIMGDLNARVGQKQQQHIAKSSVGPFAVDVENENSTRLTDFCEINNIIVLNTFFKHKLAYQTSWMHPRNKIWHMIDYTLVNKKFRSSVEDVRMFRRAAGAIGTDHHLMRVKIRMHLKSRRKNVNPKKMNVDSTKLKDDKLLEAFQKDLRDTIDATSDDTINIDERYQLFLSQLKEKAEQHFPVDKNSNRKRKEWLTTDILKIVDEKAQAFIEWQNNRGSKLEPKYQKKYERLRKTAKTMTEQRQVEYWDEVRLRGGIKRVENIPVQDKNGKLLVNSRDTLKRRGEFFCETLNVYALIDQNLIDQIQIPTLSTTEEHRQNAQPSIEEVRKAINQMKSRNAPGSDEVTVDILKAGGEPAIRWFFYFFTDVWKNEQMAKEWSITTLIRLYKKQRRQENIAKAYDSVNRELLWKVCLNYGISEKLVNLLKMLYKDSIAKVKVNGEVSDTFEIKTGVMQGGIPSPILFNILFDFIIRRIIDEADVTGVKFSYGSNDFCHGRSEKHDDFDILALLYADDLVVMCETAIDLEKFIKSFEKVTQQFGLTMSIKKTCLMSLQQLKEDQHRKVLKGQNVNYTDIDINIRNQKIETAVSFTYLGCIITNDQRQDTELSARLTKASKAFNMLRHAI</sequence>
<dbReference type="Proteomes" id="UP000663838">
    <property type="component" value="Unassembled WGS sequence"/>
</dbReference>
<dbReference type="SUPFAM" id="SSF56672">
    <property type="entry name" value="DNA/RNA polymerases"/>
    <property type="match status" value="1"/>
</dbReference>
<dbReference type="PANTHER" id="PTHR47027">
    <property type="entry name" value="REVERSE TRANSCRIPTASE DOMAIN-CONTAINING PROTEIN"/>
    <property type="match status" value="1"/>
</dbReference>
<evidence type="ECO:0000259" key="2">
    <source>
        <dbReference type="PROSITE" id="PS50878"/>
    </source>
</evidence>
<dbReference type="InterPro" id="IPR000477">
    <property type="entry name" value="RT_dom"/>
</dbReference>
<reference evidence="3" key="1">
    <citation type="submission" date="2021-02" db="EMBL/GenBank/DDBJ databases">
        <authorList>
            <person name="Nowell W R."/>
        </authorList>
    </citation>
    <scope>NUCLEOTIDE SEQUENCE</scope>
</reference>